<evidence type="ECO:0000313" key="1">
    <source>
        <dbReference type="EMBL" id="KAJ8704853.1"/>
    </source>
</evidence>
<name>A0ACC2Q095_9NEOP</name>
<keyword evidence="2" id="KW-1185">Reference proteome</keyword>
<evidence type="ECO:0000313" key="2">
    <source>
        <dbReference type="Proteomes" id="UP001231649"/>
    </source>
</evidence>
<organism evidence="1 2">
    <name type="scientific">Mythimna loreyi</name>
    <dbReference type="NCBI Taxonomy" id="667449"/>
    <lineage>
        <taxon>Eukaryota</taxon>
        <taxon>Metazoa</taxon>
        <taxon>Ecdysozoa</taxon>
        <taxon>Arthropoda</taxon>
        <taxon>Hexapoda</taxon>
        <taxon>Insecta</taxon>
        <taxon>Pterygota</taxon>
        <taxon>Neoptera</taxon>
        <taxon>Endopterygota</taxon>
        <taxon>Lepidoptera</taxon>
        <taxon>Glossata</taxon>
        <taxon>Ditrysia</taxon>
        <taxon>Noctuoidea</taxon>
        <taxon>Noctuidae</taxon>
        <taxon>Noctuinae</taxon>
        <taxon>Hadenini</taxon>
        <taxon>Mythimna</taxon>
    </lineage>
</organism>
<proteinExistence type="predicted"/>
<accession>A0ACC2Q095</accession>
<sequence length="158" mass="17758">MCTILYLLSYCQRTHSFTDTSKLLLFLAHTVPLLGKGLPPFLPVFSVLSHFLPIPKEGIQIVPPSPSWSAATPSCDFRASTLCFTGPPLARHAADMSSPVPRKLSRLLSHVNDLRFGVQYSVFNAIRYFNTYYTTLHSTYFKIRQTDFQVIIKVADCA</sequence>
<reference evidence="1" key="1">
    <citation type="submission" date="2023-03" db="EMBL/GenBank/DDBJ databases">
        <title>Chromosome-level genomes of two armyworms, Mythimna separata and Mythimna loreyi, provide insights into the biosynthesis and reception of sex pheromones.</title>
        <authorList>
            <person name="Zhao H."/>
        </authorList>
    </citation>
    <scope>NUCLEOTIDE SEQUENCE</scope>
    <source>
        <strain evidence="1">BeijingLab</strain>
    </source>
</reference>
<protein>
    <submittedName>
        <fullName evidence="1">Uncharacterized protein</fullName>
    </submittedName>
</protein>
<dbReference type="EMBL" id="CM056806">
    <property type="protein sequence ID" value="KAJ8704853.1"/>
    <property type="molecule type" value="Genomic_DNA"/>
</dbReference>
<dbReference type="Proteomes" id="UP001231649">
    <property type="component" value="Chromosome 30"/>
</dbReference>
<gene>
    <name evidence="1" type="ORF">PYW08_012173</name>
</gene>
<comment type="caution">
    <text evidence="1">The sequence shown here is derived from an EMBL/GenBank/DDBJ whole genome shotgun (WGS) entry which is preliminary data.</text>
</comment>